<evidence type="ECO:0000313" key="14">
    <source>
        <dbReference type="Proteomes" id="UP001317742"/>
    </source>
</evidence>
<proteinExistence type="inferred from homology"/>
<dbReference type="InterPro" id="IPR016166">
    <property type="entry name" value="FAD-bd_PCMH"/>
</dbReference>
<organism evidence="13 14">
    <name type="scientific">Pseudodesulfovibrio nedwellii</name>
    <dbReference type="NCBI Taxonomy" id="2973072"/>
    <lineage>
        <taxon>Bacteria</taxon>
        <taxon>Pseudomonadati</taxon>
        <taxon>Thermodesulfobacteriota</taxon>
        <taxon>Desulfovibrionia</taxon>
        <taxon>Desulfovibrionales</taxon>
        <taxon>Desulfovibrionaceae</taxon>
    </lineage>
</organism>
<dbReference type="Gene3D" id="3.30.70.2190">
    <property type="match status" value="1"/>
</dbReference>
<dbReference type="EC" id="1.1.2.4" evidence="10"/>
<dbReference type="Pfam" id="PF02913">
    <property type="entry name" value="FAD-oxidase_C"/>
    <property type="match status" value="1"/>
</dbReference>
<evidence type="ECO:0000256" key="3">
    <source>
        <dbReference type="ARBA" id="ARBA00022630"/>
    </source>
</evidence>
<evidence type="ECO:0000313" key="13">
    <source>
        <dbReference type="EMBL" id="BDQ37615.1"/>
    </source>
</evidence>
<protein>
    <recommendedName>
        <fullName evidence="10">D-lactate dehydrogenase (cytochrome)</fullName>
        <ecNumber evidence="10">1.1.2.4</ecNumber>
    </recommendedName>
</protein>
<keyword evidence="8" id="KW-0408">Iron</keyword>
<keyword evidence="3" id="KW-0285">Flavoprotein</keyword>
<evidence type="ECO:0000259" key="11">
    <source>
        <dbReference type="PROSITE" id="PS51379"/>
    </source>
</evidence>
<evidence type="ECO:0000256" key="4">
    <source>
        <dbReference type="ARBA" id="ARBA00022723"/>
    </source>
</evidence>
<dbReference type="PANTHER" id="PTHR11748:SF111">
    <property type="entry name" value="D-LACTATE DEHYDROGENASE, MITOCHONDRIAL-RELATED"/>
    <property type="match status" value="1"/>
</dbReference>
<dbReference type="Gene3D" id="1.10.1060.10">
    <property type="entry name" value="Alpha-helical ferredoxin"/>
    <property type="match status" value="1"/>
</dbReference>
<evidence type="ECO:0000256" key="6">
    <source>
        <dbReference type="ARBA" id="ARBA00022946"/>
    </source>
</evidence>
<dbReference type="Pfam" id="PF01565">
    <property type="entry name" value="FAD_binding_4"/>
    <property type="match status" value="1"/>
</dbReference>
<dbReference type="Pfam" id="PF13183">
    <property type="entry name" value="Fer4_8"/>
    <property type="match status" value="1"/>
</dbReference>
<dbReference type="InterPro" id="IPR016167">
    <property type="entry name" value="FAD-bd_PCMH_sub1"/>
</dbReference>
<gene>
    <name evidence="13" type="ORF">SYK_19750</name>
</gene>
<dbReference type="Gene3D" id="3.30.465.10">
    <property type="match status" value="1"/>
</dbReference>
<dbReference type="InterPro" id="IPR016164">
    <property type="entry name" value="FAD-linked_Oxase-like_C"/>
</dbReference>
<dbReference type="InterPro" id="IPR016171">
    <property type="entry name" value="Vanillyl_alc_oxidase_C-sub2"/>
</dbReference>
<evidence type="ECO:0000259" key="12">
    <source>
        <dbReference type="PROSITE" id="PS51387"/>
    </source>
</evidence>
<keyword evidence="5" id="KW-0274">FAD</keyword>
<dbReference type="InterPro" id="IPR009051">
    <property type="entry name" value="Helical_ferredxn"/>
</dbReference>
<dbReference type="EMBL" id="AP026709">
    <property type="protein sequence ID" value="BDQ37615.1"/>
    <property type="molecule type" value="Genomic_DNA"/>
</dbReference>
<evidence type="ECO:0000256" key="2">
    <source>
        <dbReference type="ARBA" id="ARBA00008000"/>
    </source>
</evidence>
<feature type="domain" description="FAD-binding PCMH-type" evidence="12">
    <location>
        <begin position="39"/>
        <end position="267"/>
    </location>
</feature>
<evidence type="ECO:0000256" key="7">
    <source>
        <dbReference type="ARBA" id="ARBA00023002"/>
    </source>
</evidence>
<dbReference type="PANTHER" id="PTHR11748">
    <property type="entry name" value="D-LACTATE DEHYDROGENASE"/>
    <property type="match status" value="1"/>
</dbReference>
<evidence type="ECO:0000256" key="10">
    <source>
        <dbReference type="ARBA" id="ARBA00038897"/>
    </source>
</evidence>
<dbReference type="InterPro" id="IPR004017">
    <property type="entry name" value="Cys_rich_dom"/>
</dbReference>
<accession>A0ABN6S6X0</accession>
<keyword evidence="14" id="KW-1185">Reference proteome</keyword>
<dbReference type="Pfam" id="PF02754">
    <property type="entry name" value="CCG"/>
    <property type="match status" value="2"/>
</dbReference>
<keyword evidence="6" id="KW-0809">Transit peptide</keyword>
<evidence type="ECO:0000256" key="8">
    <source>
        <dbReference type="ARBA" id="ARBA00023004"/>
    </source>
</evidence>
<evidence type="ECO:0000256" key="1">
    <source>
        <dbReference type="ARBA" id="ARBA00001974"/>
    </source>
</evidence>
<dbReference type="Gene3D" id="1.10.45.10">
    <property type="entry name" value="Vanillyl-alcohol Oxidase, Chain A, domain 4"/>
    <property type="match status" value="1"/>
</dbReference>
<feature type="domain" description="4Fe-4S ferredoxin-type" evidence="11">
    <location>
        <begin position="531"/>
        <end position="562"/>
    </location>
</feature>
<dbReference type="Gene3D" id="3.30.43.10">
    <property type="entry name" value="Uridine Diphospho-n-acetylenolpyruvylglucosamine Reductase, domain 2"/>
    <property type="match status" value="1"/>
</dbReference>
<dbReference type="RefSeq" id="WP_281760134.1">
    <property type="nucleotide sequence ID" value="NZ_AP026709.1"/>
</dbReference>
<keyword evidence="9" id="KW-0411">Iron-sulfur</keyword>
<keyword evidence="7" id="KW-0560">Oxidoreductase</keyword>
<dbReference type="SUPFAM" id="SSF46548">
    <property type="entry name" value="alpha-helical ferredoxin"/>
    <property type="match status" value="1"/>
</dbReference>
<dbReference type="SUPFAM" id="SSF56176">
    <property type="entry name" value="FAD-binding/transporter-associated domain-like"/>
    <property type="match status" value="1"/>
</dbReference>
<sequence length="941" mass="104156">MLPMPYDEVHKEILKHIPEDRVYTDSLRTLAYGTDASFYRLIPKIVVDTENEDEVVHVLKATRRHKVAVTFRAAGTSLSGQAISDSVLIRLGEGWRDYEILDKAKKIALEPGIIGSYANQILAPHGKKIGPDPASIDTCKIGGIVANNASGMCCGVAENSYKTLDSMRIVLADGTILDTGNEVSKKTFTKSHGQILKDISHLRKKVLADKKLTARIKRKFKIKNTTGYSLNAIVDFEDPFEILQHLLVGSEGTLAFISKVVYRTVVEHPHKASALMRFPDIRSACEAATICRTQKVSAAELMDRAALASVQDKPGMPEGLTELGPKASALLVEVRGRTEKILQDKISKVLEAISELPKVTPHEFTSIPAEFNSLWNVRRGLFPAVGAVRDAGTTVIIEDVAFPIKDLAQATLDLQKLFKKNGYDKAIIFGHALEGNLHFVFTQDFNVQAEIDRYAAFMDDVTHMVAEDYKGSLKAEHGTGRNMAHFVELEWGREAYELMEEIKHIFDPEGLLNPGVILNEDPEAHLKNLKPLPVANDIIDKCIECGFCEPICPSRELTLTPRQRIVAYREMSRGALEGDSPEAMAAFKKSFDYDGEATCAADGLCAMRCPVAINTGEFIKVYRSWARGTWEKKIASVIANSFSFTTKFIHADLAVAGATHDILGDKVMTSVTKGLHKYSGKRIPQWNVSMPRPATKPTMTETPPSADKVVYFPSCVARHMGPEKKDPDKSALRDHTLSVLAKAGFEVIHPENMNALCCGQPWESKGFIEQADNKLAELEQALRDASKNGKYPILCDTSPCLYRMQEHIKGLKLFEPVEFTLTHLMDRLDLTPVSKRVALHVTCSTRKMGLAEKMEDLTKLCAREVVVPEGVFCCGFAGDRGFNYPELNEAALKELPNQLDGCTIGYSTSRTCEIGLSEKGGIPYKNFMFLLDEASWPKSTK</sequence>
<dbReference type="InterPro" id="IPR006094">
    <property type="entry name" value="Oxid_FAD_bind_N"/>
</dbReference>
<dbReference type="Gene3D" id="3.30.70.2740">
    <property type="match status" value="1"/>
</dbReference>
<dbReference type="PROSITE" id="PS00198">
    <property type="entry name" value="4FE4S_FER_1"/>
    <property type="match status" value="1"/>
</dbReference>
<dbReference type="InterPro" id="IPR017900">
    <property type="entry name" value="4Fe4S_Fe_S_CS"/>
</dbReference>
<dbReference type="Proteomes" id="UP001317742">
    <property type="component" value="Chromosome"/>
</dbReference>
<name>A0ABN6S6X0_9BACT</name>
<evidence type="ECO:0000256" key="9">
    <source>
        <dbReference type="ARBA" id="ARBA00023014"/>
    </source>
</evidence>
<dbReference type="InterPro" id="IPR004113">
    <property type="entry name" value="FAD-bd_oxidored_4_C"/>
</dbReference>
<evidence type="ECO:0000256" key="5">
    <source>
        <dbReference type="ARBA" id="ARBA00022827"/>
    </source>
</evidence>
<comment type="similarity">
    <text evidence="2">Belongs to the FAD-binding oxidoreductase/transferase type 4 family.</text>
</comment>
<dbReference type="InterPro" id="IPR016169">
    <property type="entry name" value="FAD-bd_PCMH_sub2"/>
</dbReference>
<dbReference type="PROSITE" id="PS51379">
    <property type="entry name" value="4FE4S_FER_2"/>
    <property type="match status" value="1"/>
</dbReference>
<dbReference type="InterPro" id="IPR017896">
    <property type="entry name" value="4Fe4S_Fe-S-bd"/>
</dbReference>
<keyword evidence="4" id="KW-0479">Metal-binding</keyword>
<reference evidence="13 14" key="1">
    <citation type="submission" date="2022-08" db="EMBL/GenBank/DDBJ databases">
        <title>Genome Sequence of the sulphate-reducing bacterium, Pseudodesulfovibrio sp. SYK.</title>
        <authorList>
            <person name="Kondo R."/>
            <person name="Kataoka T."/>
        </authorList>
    </citation>
    <scope>NUCLEOTIDE SEQUENCE [LARGE SCALE GENOMIC DNA]</scope>
    <source>
        <strain evidence="13 14">SYK</strain>
    </source>
</reference>
<dbReference type="SUPFAM" id="SSF55103">
    <property type="entry name" value="FAD-linked oxidases, C-terminal domain"/>
    <property type="match status" value="1"/>
</dbReference>
<dbReference type="PROSITE" id="PS51387">
    <property type="entry name" value="FAD_PCMH"/>
    <property type="match status" value="1"/>
</dbReference>
<comment type="cofactor">
    <cofactor evidence="1">
        <name>FAD</name>
        <dbReference type="ChEBI" id="CHEBI:57692"/>
    </cofactor>
</comment>
<dbReference type="InterPro" id="IPR036318">
    <property type="entry name" value="FAD-bd_PCMH-like_sf"/>
</dbReference>